<keyword evidence="9" id="KW-1185">Reference proteome</keyword>
<dbReference type="PANTHER" id="PTHR19338">
    <property type="entry name" value="TRANSLOCASE OF INNER MITOCHONDRIAL MEMBRANE 13 HOMOLOG"/>
    <property type="match status" value="1"/>
</dbReference>
<feature type="domain" description="NB-ARC" evidence="6">
    <location>
        <begin position="226"/>
        <end position="352"/>
    </location>
</feature>
<evidence type="ECO:0000313" key="8">
    <source>
        <dbReference type="EMBL" id="KAF8690632.1"/>
    </source>
</evidence>
<accession>A0A835B855</accession>
<dbReference type="SUPFAM" id="SSF52540">
    <property type="entry name" value="P-loop containing nucleoside triphosphate hydrolases"/>
    <property type="match status" value="1"/>
</dbReference>
<keyword evidence="4" id="KW-0547">Nucleotide-binding</keyword>
<dbReference type="InterPro" id="IPR027417">
    <property type="entry name" value="P-loop_NTPase"/>
</dbReference>
<dbReference type="CDD" id="cd14798">
    <property type="entry name" value="RX-CC_like"/>
    <property type="match status" value="1"/>
</dbReference>
<dbReference type="Gene3D" id="1.20.5.4130">
    <property type="match status" value="1"/>
</dbReference>
<comment type="similarity">
    <text evidence="1">Belongs to the disease resistance NB-LRR family.</text>
</comment>
<dbReference type="EMBL" id="JACEFO010001972">
    <property type="protein sequence ID" value="KAF8690632.1"/>
    <property type="molecule type" value="Genomic_DNA"/>
</dbReference>
<dbReference type="Pfam" id="PF00931">
    <property type="entry name" value="NB-ARC"/>
    <property type="match status" value="2"/>
</dbReference>
<evidence type="ECO:0000259" key="6">
    <source>
        <dbReference type="Pfam" id="PF00931"/>
    </source>
</evidence>
<evidence type="ECO:0000256" key="2">
    <source>
        <dbReference type="ARBA" id="ARBA00022614"/>
    </source>
</evidence>
<dbReference type="GO" id="GO:0043531">
    <property type="term" value="F:ADP binding"/>
    <property type="evidence" value="ECO:0007669"/>
    <property type="project" value="InterPro"/>
</dbReference>
<feature type="domain" description="Disease resistance N-terminal" evidence="7">
    <location>
        <begin position="12"/>
        <end position="95"/>
    </location>
</feature>
<evidence type="ECO:0000256" key="5">
    <source>
        <dbReference type="ARBA" id="ARBA00022821"/>
    </source>
</evidence>
<reference evidence="8" key="1">
    <citation type="submission" date="2020-07" db="EMBL/GenBank/DDBJ databases">
        <title>Genome sequence and genetic diversity analysis of an under-domesticated orphan crop, white fonio (Digitaria exilis).</title>
        <authorList>
            <person name="Bennetzen J.L."/>
            <person name="Chen S."/>
            <person name="Ma X."/>
            <person name="Wang X."/>
            <person name="Yssel A.E.J."/>
            <person name="Chaluvadi S.R."/>
            <person name="Johnson M."/>
            <person name="Gangashetty P."/>
            <person name="Hamidou F."/>
            <person name="Sanogo M.D."/>
            <person name="Zwaenepoel A."/>
            <person name="Wallace J."/>
            <person name="Van De Peer Y."/>
            <person name="Van Deynze A."/>
        </authorList>
    </citation>
    <scope>NUCLEOTIDE SEQUENCE</scope>
    <source>
        <tissue evidence="8">Leaves</tissue>
    </source>
</reference>
<keyword evidence="3" id="KW-0677">Repeat</keyword>
<organism evidence="8 9">
    <name type="scientific">Digitaria exilis</name>
    <dbReference type="NCBI Taxonomy" id="1010633"/>
    <lineage>
        <taxon>Eukaryota</taxon>
        <taxon>Viridiplantae</taxon>
        <taxon>Streptophyta</taxon>
        <taxon>Embryophyta</taxon>
        <taxon>Tracheophyta</taxon>
        <taxon>Spermatophyta</taxon>
        <taxon>Magnoliopsida</taxon>
        <taxon>Liliopsida</taxon>
        <taxon>Poales</taxon>
        <taxon>Poaceae</taxon>
        <taxon>PACMAD clade</taxon>
        <taxon>Panicoideae</taxon>
        <taxon>Panicodae</taxon>
        <taxon>Paniceae</taxon>
        <taxon>Anthephorinae</taxon>
        <taxon>Digitaria</taxon>
    </lineage>
</organism>
<evidence type="ECO:0000256" key="1">
    <source>
        <dbReference type="ARBA" id="ARBA00008894"/>
    </source>
</evidence>
<dbReference type="InterPro" id="IPR002182">
    <property type="entry name" value="NB-ARC"/>
</dbReference>
<keyword evidence="5" id="KW-0611">Plant defense</keyword>
<dbReference type="InterPro" id="IPR038005">
    <property type="entry name" value="RX-like_CC"/>
</dbReference>
<gene>
    <name evidence="8" type="ORF">HU200_041003</name>
</gene>
<feature type="domain" description="NB-ARC" evidence="6">
    <location>
        <begin position="475"/>
        <end position="635"/>
    </location>
</feature>
<dbReference type="OrthoDB" id="694058at2759"/>
<dbReference type="GO" id="GO:0006952">
    <property type="term" value="P:defense response"/>
    <property type="evidence" value="ECO:0007669"/>
    <property type="project" value="UniProtKB-KW"/>
</dbReference>
<dbReference type="AlphaFoldDB" id="A0A835B855"/>
<evidence type="ECO:0000256" key="3">
    <source>
        <dbReference type="ARBA" id="ARBA00022737"/>
    </source>
</evidence>
<dbReference type="Gene3D" id="3.40.50.300">
    <property type="entry name" value="P-loop containing nucleotide triphosphate hydrolases"/>
    <property type="match status" value="1"/>
</dbReference>
<dbReference type="Proteomes" id="UP000636709">
    <property type="component" value="Unassembled WGS sequence"/>
</dbReference>
<dbReference type="Pfam" id="PF18052">
    <property type="entry name" value="Rx_N"/>
    <property type="match status" value="1"/>
</dbReference>
<dbReference type="InterPro" id="IPR041118">
    <property type="entry name" value="Rx_N"/>
</dbReference>
<name>A0A835B855_9POAL</name>
<dbReference type="PANTHER" id="PTHR19338:SF58">
    <property type="entry name" value="OS09G0517100 PROTEIN"/>
    <property type="match status" value="1"/>
</dbReference>
<comment type="caution">
    <text evidence="8">The sequence shown here is derived from an EMBL/GenBank/DDBJ whole genome shotgun (WGS) entry which is preliminary data.</text>
</comment>
<keyword evidence="2" id="KW-0433">Leucine-rich repeat</keyword>
<evidence type="ECO:0000259" key="7">
    <source>
        <dbReference type="Pfam" id="PF18052"/>
    </source>
</evidence>
<evidence type="ECO:0000256" key="4">
    <source>
        <dbReference type="ARBA" id="ARBA00022741"/>
    </source>
</evidence>
<sequence>MAELALGLTKTVVEAALNQIQYAIEEEGKLEEAVAQDLAFITGEFQMMQSVLKVANKERAKKNEVVRTWVRQLRDLAFNVEDWVEFVAHLDKDRSKCAAFWWHLVPAWMVPRCMSPPSRDLDDATAEMKVLKSRVQDVSLRATRYNLFIKDSDLDSSSSTKVIMPATAYDPSSSAFQILSQIWRDDTDRLCNVGSLQDLISNKDEGNNNDLQVISLWGGDNLDAVSNIINEAYHVQEFERSARVKLTRPFNLDEVLKSLLAQLLFMGSSRQATKGVLHAIRMNLSRPFNLHELLLQATTENRYLIVLEQVTDAAEWDAIRLYLPDNKKASRIVVSTQHFGTALYCSGQAYRVLELERFSDGRPSVCAFFHNKQLKTILRFANMGEAVRDDDMTQEYFTESLVVVDGVQSTDEWNEIKPTILSGDNKCCVIVVTDNQEQRHRRIFSCRGEEAMAWIRNKFDEMHGNLPNVWMLFEKWLFDENKRHGVLSVWGMAGIGKTAMAQWACNRQILVSKESEDYCWVDVPHPFSLSELSWRLLLQFLSDDPQAMETAMLAIIQGQDPIQVCRRWLHKLANWILVLDGLRSMDEWDSIKTTFLVSEPTDWNRIIVITDQETVAMHCVDKDKERVYLVKALEFALAHPVLAQKVGARMLAINDF</sequence>
<evidence type="ECO:0000313" key="9">
    <source>
        <dbReference type="Proteomes" id="UP000636709"/>
    </source>
</evidence>
<protein>
    <submittedName>
        <fullName evidence="8">Uncharacterized protein</fullName>
    </submittedName>
</protein>
<proteinExistence type="inferred from homology"/>